<feature type="transmembrane region" description="Helical" evidence="2">
    <location>
        <begin position="168"/>
        <end position="192"/>
    </location>
</feature>
<dbReference type="Pfam" id="PF13425">
    <property type="entry name" value="O-antigen_lig"/>
    <property type="match status" value="1"/>
</dbReference>
<gene>
    <name evidence="3" type="ORF">BG04_2220</name>
</gene>
<keyword evidence="2" id="KW-0472">Membrane</keyword>
<dbReference type="Proteomes" id="UP000031829">
    <property type="component" value="Chromosome"/>
</dbReference>
<proteinExistence type="predicted"/>
<protein>
    <submittedName>
        <fullName evidence="3">O-antigen ligase like membrane family protein</fullName>
    </submittedName>
</protein>
<keyword evidence="3" id="KW-0436">Ligase</keyword>
<name>A0A0B6AV80_PRIM2</name>
<feature type="transmembrane region" description="Helical" evidence="2">
    <location>
        <begin position="36"/>
        <end position="56"/>
    </location>
</feature>
<feature type="transmembrane region" description="Helical" evidence="2">
    <location>
        <begin position="201"/>
        <end position="217"/>
    </location>
</feature>
<dbReference type="KEGG" id="bmeg:BG04_2220"/>
<dbReference type="InterPro" id="IPR049504">
    <property type="entry name" value="O-antigen_lig"/>
</dbReference>
<feature type="transmembrane region" description="Helical" evidence="2">
    <location>
        <begin position="135"/>
        <end position="156"/>
    </location>
</feature>
<dbReference type="HOGENOM" id="CLU_045522_1_0_9"/>
<feature type="transmembrane region" description="Helical" evidence="2">
    <location>
        <begin position="437"/>
        <end position="453"/>
    </location>
</feature>
<feature type="transmembrane region" description="Helical" evidence="2">
    <location>
        <begin position="104"/>
        <end position="123"/>
    </location>
</feature>
<dbReference type="AlphaFoldDB" id="A0A0B6AV80"/>
<feature type="transmembrane region" description="Helical" evidence="2">
    <location>
        <begin position="411"/>
        <end position="431"/>
    </location>
</feature>
<organism evidence="3 4">
    <name type="scientific">Priestia megaterium (strain ATCC 14581 / DSM 32 / CCUG 1817 / JCM 2506 / NBRC 15308 / NCIMB 9376 / NCTC 10342 / NRRL B-14308 / VKM B-512 / Ford 19)</name>
    <name type="common">Bacillus megaterium</name>
    <dbReference type="NCBI Taxonomy" id="1348623"/>
    <lineage>
        <taxon>Bacteria</taxon>
        <taxon>Bacillati</taxon>
        <taxon>Bacillota</taxon>
        <taxon>Bacilli</taxon>
        <taxon>Bacillales</taxon>
        <taxon>Bacillaceae</taxon>
        <taxon>Priestia</taxon>
    </lineage>
</organism>
<evidence type="ECO:0000313" key="4">
    <source>
        <dbReference type="Proteomes" id="UP000031829"/>
    </source>
</evidence>
<keyword evidence="2" id="KW-1133">Transmembrane helix</keyword>
<feature type="transmembrane region" description="Helical" evidence="2">
    <location>
        <begin position="253"/>
        <end position="273"/>
    </location>
</feature>
<feature type="transmembrane region" description="Helical" evidence="2">
    <location>
        <begin position="63"/>
        <end position="84"/>
    </location>
</feature>
<sequence length="458" mass="51857">MKNTYWLFFLFVGFISIQPIIDMLTTYMVLNMDSGLSIGVVIRFLYMIFAGVLLLVFAKQSKWARYSIIYLIVFALFLGLNIYLNHQWKDPYYIGQEIKFFNKVVYLNVTLLGMIVMFSHYRSSLDVKRILSKNLLTASLIISIVFIGTMLTGTALESYQYNKIGFKGWFYAANELGATIAILLPLTLLLALDKVRSFSKAYYWIPFILLAVSSIMLGTKVGLGAVILSLVVATVVLFAKLFTNKRSLIKANLVISILLLIVTGATTPISPAYKNTYTHIDMLEAKKEKTKQEKPEKKEKEKPAKKKKQKESNLDDKDIQNLILSSREQFLAHHKEEYAKAPIARKMIGMGFSGDYTKQLPPKMIEMDFYDLFFSLGIIGFLLWVLPLLVVGLTVLVRLFKNPSQLLDESFMMYSTAIVLALGIAFVAGHVFTAPAVTIYFAAAAAYLFVIHFKQRQA</sequence>
<dbReference type="EMBL" id="CP009920">
    <property type="protein sequence ID" value="AJI24588.1"/>
    <property type="molecule type" value="Genomic_DNA"/>
</dbReference>
<accession>A0A0B6AV80</accession>
<feature type="transmembrane region" description="Helical" evidence="2">
    <location>
        <begin position="7"/>
        <end position="30"/>
    </location>
</feature>
<feature type="transmembrane region" description="Helical" evidence="2">
    <location>
        <begin position="372"/>
        <end position="399"/>
    </location>
</feature>
<feature type="transmembrane region" description="Helical" evidence="2">
    <location>
        <begin position="223"/>
        <end position="241"/>
    </location>
</feature>
<reference evidence="3 4" key="1">
    <citation type="journal article" date="2015" name="Genome Announc.">
        <title>Complete genome sequences for 35 biothreat assay-relevant bacillus species.</title>
        <authorList>
            <person name="Johnson S.L."/>
            <person name="Daligault H.E."/>
            <person name="Davenport K.W."/>
            <person name="Jaissle J."/>
            <person name="Frey K.G."/>
            <person name="Ladner J.T."/>
            <person name="Broomall S.M."/>
            <person name="Bishop-Lilly K.A."/>
            <person name="Bruce D.C."/>
            <person name="Gibbons H.S."/>
            <person name="Coyne S.R."/>
            <person name="Lo C.C."/>
            <person name="Meincke L."/>
            <person name="Munk A.C."/>
            <person name="Koroleva G.I."/>
            <person name="Rosenzweig C.N."/>
            <person name="Palacios G.F."/>
            <person name="Redden C.L."/>
            <person name="Minogue T.D."/>
            <person name="Chain P.S."/>
        </authorList>
    </citation>
    <scope>NUCLEOTIDE SEQUENCE [LARGE SCALE GENOMIC DNA]</scope>
    <source>
        <strain evidence="4">ATCC 14581 / DSM 32 / JCM 2506 / NBRC 15308 / NCIMB 9376 / NCTC 10342 / NRRL B-14308 / VKM B-512</strain>
    </source>
</reference>
<feature type="region of interest" description="Disordered" evidence="1">
    <location>
        <begin position="288"/>
        <end position="314"/>
    </location>
</feature>
<feature type="compositionally biased region" description="Basic and acidic residues" evidence="1">
    <location>
        <begin position="288"/>
        <end position="302"/>
    </location>
</feature>
<keyword evidence="2" id="KW-0812">Transmembrane</keyword>
<evidence type="ECO:0000313" key="3">
    <source>
        <dbReference type="EMBL" id="AJI24588.1"/>
    </source>
</evidence>
<dbReference type="GeneID" id="93645685"/>
<dbReference type="RefSeq" id="WP_034648214.1">
    <property type="nucleotide sequence ID" value="NZ_BCVB01000009.1"/>
</dbReference>
<evidence type="ECO:0000256" key="1">
    <source>
        <dbReference type="SAM" id="MobiDB-lite"/>
    </source>
</evidence>
<evidence type="ECO:0000256" key="2">
    <source>
        <dbReference type="SAM" id="Phobius"/>
    </source>
</evidence>
<dbReference type="GO" id="GO:0016874">
    <property type="term" value="F:ligase activity"/>
    <property type="evidence" value="ECO:0007669"/>
    <property type="project" value="UniProtKB-KW"/>
</dbReference>